<evidence type="ECO:0000313" key="2">
    <source>
        <dbReference type="EMBL" id="PBK69331.1"/>
    </source>
</evidence>
<proteinExistence type="predicted"/>
<sequence>MALVASSTICLLLPLSLLGHRSVHLDTFEPDSVPRGNSFRPSIGLDSASCRDSVPRFWDLLRLSKL</sequence>
<evidence type="ECO:0000313" key="3">
    <source>
        <dbReference type="Proteomes" id="UP000218334"/>
    </source>
</evidence>
<evidence type="ECO:0000256" key="1">
    <source>
        <dbReference type="SAM" id="SignalP"/>
    </source>
</evidence>
<name>A0A2H3BEM7_9AGAR</name>
<feature type="signal peptide" evidence="1">
    <location>
        <begin position="1"/>
        <end position="19"/>
    </location>
</feature>
<organism evidence="2 3">
    <name type="scientific">Armillaria solidipes</name>
    <dbReference type="NCBI Taxonomy" id="1076256"/>
    <lineage>
        <taxon>Eukaryota</taxon>
        <taxon>Fungi</taxon>
        <taxon>Dikarya</taxon>
        <taxon>Basidiomycota</taxon>
        <taxon>Agaricomycotina</taxon>
        <taxon>Agaricomycetes</taxon>
        <taxon>Agaricomycetidae</taxon>
        <taxon>Agaricales</taxon>
        <taxon>Marasmiineae</taxon>
        <taxon>Physalacriaceae</taxon>
        <taxon>Armillaria</taxon>
    </lineage>
</organism>
<reference evidence="3" key="1">
    <citation type="journal article" date="2017" name="Nat. Ecol. Evol.">
        <title>Genome expansion and lineage-specific genetic innovations in the forest pathogenic fungi Armillaria.</title>
        <authorList>
            <person name="Sipos G."/>
            <person name="Prasanna A.N."/>
            <person name="Walter M.C."/>
            <person name="O'Connor E."/>
            <person name="Balint B."/>
            <person name="Krizsan K."/>
            <person name="Kiss B."/>
            <person name="Hess J."/>
            <person name="Varga T."/>
            <person name="Slot J."/>
            <person name="Riley R."/>
            <person name="Boka B."/>
            <person name="Rigling D."/>
            <person name="Barry K."/>
            <person name="Lee J."/>
            <person name="Mihaltcheva S."/>
            <person name="LaButti K."/>
            <person name="Lipzen A."/>
            <person name="Waldron R."/>
            <person name="Moloney N.M."/>
            <person name="Sperisen C."/>
            <person name="Kredics L."/>
            <person name="Vagvoelgyi C."/>
            <person name="Patrignani A."/>
            <person name="Fitzpatrick D."/>
            <person name="Nagy I."/>
            <person name="Doyle S."/>
            <person name="Anderson J.B."/>
            <person name="Grigoriev I.V."/>
            <person name="Gueldener U."/>
            <person name="Muensterkoetter M."/>
            <person name="Nagy L.G."/>
        </authorList>
    </citation>
    <scope>NUCLEOTIDE SEQUENCE [LARGE SCALE GENOMIC DNA]</scope>
    <source>
        <strain evidence="3">28-4</strain>
    </source>
</reference>
<dbReference type="Proteomes" id="UP000218334">
    <property type="component" value="Unassembled WGS sequence"/>
</dbReference>
<keyword evidence="1" id="KW-0732">Signal</keyword>
<dbReference type="AlphaFoldDB" id="A0A2H3BEM7"/>
<accession>A0A2H3BEM7</accession>
<protein>
    <submittedName>
        <fullName evidence="2">Uncharacterized protein</fullName>
    </submittedName>
</protein>
<dbReference type="EMBL" id="KZ293429">
    <property type="protein sequence ID" value="PBK69331.1"/>
    <property type="molecule type" value="Genomic_DNA"/>
</dbReference>
<gene>
    <name evidence="2" type="ORF">ARMSODRAFT_956896</name>
</gene>
<feature type="chain" id="PRO_5013937597" evidence="1">
    <location>
        <begin position="20"/>
        <end position="66"/>
    </location>
</feature>
<keyword evidence="3" id="KW-1185">Reference proteome</keyword>